<protein>
    <submittedName>
        <fullName evidence="1">Divergent AAA domain protein</fullName>
    </submittedName>
</protein>
<organism evidence="1 2">
    <name type="scientific">Piscirickettsia salmonis</name>
    <dbReference type="NCBI Taxonomy" id="1238"/>
    <lineage>
        <taxon>Bacteria</taxon>
        <taxon>Pseudomonadati</taxon>
        <taxon>Pseudomonadota</taxon>
        <taxon>Gammaproteobacteria</taxon>
        <taxon>Thiotrichales</taxon>
        <taxon>Piscirickettsiaceae</taxon>
        <taxon>Piscirickettsia</taxon>
    </lineage>
</organism>
<dbReference type="RefSeq" id="WP_017376508.1">
    <property type="nucleotide sequence ID" value="NZ_LELB01000005.1"/>
</dbReference>
<accession>A0A1L6TD86</accession>
<gene>
    <name evidence="1" type="ORF">KU39_2193</name>
</gene>
<dbReference type="AlphaFoldDB" id="A0A1L6TD86"/>
<reference evidence="1 2" key="1">
    <citation type="journal article" date="2014" name="Genome Announc.">
        <title>Comparative Genome Analysis of Two Isolates of the Fish Pathogen Piscirickettsia salmonis from Different Hosts Reveals Major Differences in Virulence-Associated Secretion Systems.</title>
        <authorList>
            <person name="Bohle H."/>
            <person name="Henriquez P."/>
            <person name="Grothusen H."/>
            <person name="Navas E."/>
            <person name="Sandoval A."/>
            <person name="Bustamante F."/>
            <person name="Bustos P."/>
            <person name="Mancilla M."/>
        </authorList>
    </citation>
    <scope>NUCLEOTIDE SEQUENCE [LARGE SCALE GENOMIC DNA]</scope>
    <source>
        <strain evidence="2">B1-32597</strain>
    </source>
</reference>
<evidence type="ECO:0000313" key="1">
    <source>
        <dbReference type="EMBL" id="ALB23373.1"/>
    </source>
</evidence>
<name>A0A1L6TD86_PISSA</name>
<sequence>MIREPILKTVILTFKGKLLAEGWVYDSKTLIEVDLAGELKPEWYEEELKCKTPDVIRLSDHIWSFTNESIE</sequence>
<proteinExistence type="predicted"/>
<evidence type="ECO:0000313" key="2">
    <source>
        <dbReference type="Proteomes" id="UP000029558"/>
    </source>
</evidence>
<dbReference type="Proteomes" id="UP000029558">
    <property type="component" value="Chromosome"/>
</dbReference>
<dbReference type="EMBL" id="CP012508">
    <property type="protein sequence ID" value="ALB23373.1"/>
    <property type="molecule type" value="Genomic_DNA"/>
</dbReference>